<evidence type="ECO:0000256" key="1">
    <source>
        <dbReference type="ARBA" id="ARBA00022603"/>
    </source>
</evidence>
<keyword evidence="4" id="KW-0680">Restriction system</keyword>
<sequence length="297" mass="34687">MRYFSLFAGIGGLEYGLRKKENECVGFSEIKKSSIDIYKKNFGEIKNWGDITKINVKELPEFDILLGGFPCQSFSLAGNKEGFKDKRGKMIFYIYDILKIKKPRYFVLENVKGLVNHNKGKTYENIFELLMFAGYNVRCILLNALYYGSAQNRERVFFLGSLDDFEKVNPEIIDDKKRFRDIREKDGEYKFVNETKFNLMKIEQKGKFNFQLIGGYDRVKTLLAQYGCGKKLVWEDGKFRYLTVKECEKLQGFPVGWTEGKGVSDSQRYWQLGNAVNCDVSKYLFNNYLPKIWEGFN</sequence>
<evidence type="ECO:0000256" key="2">
    <source>
        <dbReference type="ARBA" id="ARBA00022679"/>
    </source>
</evidence>
<comment type="caution">
    <text evidence="8">The sequence shown here is derived from an EMBL/GenBank/DDBJ whole genome shotgun (WGS) entry which is preliminary data.</text>
</comment>
<evidence type="ECO:0000313" key="8">
    <source>
        <dbReference type="EMBL" id="MBT9144613.1"/>
    </source>
</evidence>
<keyword evidence="1 5" id="KW-0489">Methyltransferase</keyword>
<reference evidence="8 9" key="1">
    <citation type="journal article" date="2021" name="bioRxiv">
        <title>Unique metabolic strategies in Hadean analogues reveal hints for primordial physiology.</title>
        <authorList>
            <person name="Nobu M.K."/>
            <person name="Nakai R."/>
            <person name="Tamazawa S."/>
            <person name="Mori H."/>
            <person name="Toyoda A."/>
            <person name="Ijiri A."/>
            <person name="Suzuki S."/>
            <person name="Kurokawa K."/>
            <person name="Kamagata Y."/>
            <person name="Tamaki H."/>
        </authorList>
    </citation>
    <scope>NUCLEOTIDE SEQUENCE [LARGE SCALE GENOMIC DNA]</scope>
    <source>
        <strain evidence="8">BS525</strain>
    </source>
</reference>
<dbReference type="PROSITE" id="PS51679">
    <property type="entry name" value="SAM_MT_C5"/>
    <property type="match status" value="1"/>
</dbReference>
<dbReference type="GO" id="GO:0009307">
    <property type="term" value="P:DNA restriction-modification system"/>
    <property type="evidence" value="ECO:0007669"/>
    <property type="project" value="UniProtKB-KW"/>
</dbReference>
<dbReference type="SUPFAM" id="SSF53335">
    <property type="entry name" value="S-adenosyl-L-methionine-dependent methyltransferases"/>
    <property type="match status" value="1"/>
</dbReference>
<keyword evidence="2 5" id="KW-0808">Transferase</keyword>
<dbReference type="Gene3D" id="3.90.120.10">
    <property type="entry name" value="DNA Methylase, subunit A, domain 2"/>
    <property type="match status" value="1"/>
</dbReference>
<dbReference type="Gene3D" id="3.40.50.150">
    <property type="entry name" value="Vaccinia Virus protein VP39"/>
    <property type="match status" value="1"/>
</dbReference>
<dbReference type="Pfam" id="PF00145">
    <property type="entry name" value="DNA_methylase"/>
    <property type="match status" value="1"/>
</dbReference>
<proteinExistence type="inferred from homology"/>
<dbReference type="InterPro" id="IPR050750">
    <property type="entry name" value="C5-MTase"/>
</dbReference>
<dbReference type="GO" id="GO:0032259">
    <property type="term" value="P:methylation"/>
    <property type="evidence" value="ECO:0007669"/>
    <property type="project" value="UniProtKB-KW"/>
</dbReference>
<accession>A0A9E2F6I1</accession>
<evidence type="ECO:0000256" key="3">
    <source>
        <dbReference type="ARBA" id="ARBA00022691"/>
    </source>
</evidence>
<dbReference type="EC" id="2.1.1.37" evidence="7"/>
<organism evidence="8 9">
    <name type="scientific">Psychracetigena formicireducens</name>
    <dbReference type="NCBI Taxonomy" id="2986056"/>
    <lineage>
        <taxon>Bacteria</taxon>
        <taxon>Bacillati</taxon>
        <taxon>Candidatus Lithacetigenota</taxon>
        <taxon>Candidatus Psychracetigena</taxon>
    </lineage>
</organism>
<dbReference type="PANTHER" id="PTHR46098:SF1">
    <property type="entry name" value="TRNA (CYTOSINE(38)-C(5))-METHYLTRANSFERASE"/>
    <property type="match status" value="1"/>
</dbReference>
<dbReference type="PANTHER" id="PTHR46098">
    <property type="entry name" value="TRNA (CYTOSINE(38)-C(5))-METHYLTRANSFERASE"/>
    <property type="match status" value="1"/>
</dbReference>
<dbReference type="InterPro" id="IPR029063">
    <property type="entry name" value="SAM-dependent_MTases_sf"/>
</dbReference>
<comment type="catalytic activity">
    <reaction evidence="7">
        <text>a 2'-deoxycytidine in DNA + S-adenosyl-L-methionine = a 5-methyl-2'-deoxycytidine in DNA + S-adenosyl-L-homocysteine + H(+)</text>
        <dbReference type="Rhea" id="RHEA:13681"/>
        <dbReference type="Rhea" id="RHEA-COMP:11369"/>
        <dbReference type="Rhea" id="RHEA-COMP:11370"/>
        <dbReference type="ChEBI" id="CHEBI:15378"/>
        <dbReference type="ChEBI" id="CHEBI:57856"/>
        <dbReference type="ChEBI" id="CHEBI:59789"/>
        <dbReference type="ChEBI" id="CHEBI:85452"/>
        <dbReference type="ChEBI" id="CHEBI:85454"/>
        <dbReference type="EC" id="2.1.1.37"/>
    </reaction>
</comment>
<dbReference type="InterPro" id="IPR001525">
    <property type="entry name" value="C5_MeTfrase"/>
</dbReference>
<dbReference type="InterPro" id="IPR018117">
    <property type="entry name" value="C5_DNA_meth_AS"/>
</dbReference>
<evidence type="ECO:0000256" key="7">
    <source>
        <dbReference type="RuleBase" id="RU000417"/>
    </source>
</evidence>
<evidence type="ECO:0000313" key="9">
    <source>
        <dbReference type="Proteomes" id="UP000811545"/>
    </source>
</evidence>
<keyword evidence="3 5" id="KW-0949">S-adenosyl-L-methionine</keyword>
<name>A0A9E2F6I1_PSYF1</name>
<dbReference type="EMBL" id="QLTW01000013">
    <property type="protein sequence ID" value="MBT9144613.1"/>
    <property type="molecule type" value="Genomic_DNA"/>
</dbReference>
<dbReference type="PROSITE" id="PS00094">
    <property type="entry name" value="C5_MTASE_1"/>
    <property type="match status" value="1"/>
</dbReference>
<dbReference type="PRINTS" id="PR00105">
    <property type="entry name" value="C5METTRFRASE"/>
</dbReference>
<evidence type="ECO:0000256" key="4">
    <source>
        <dbReference type="ARBA" id="ARBA00022747"/>
    </source>
</evidence>
<dbReference type="AlphaFoldDB" id="A0A9E2F6I1"/>
<dbReference type="GO" id="GO:0003886">
    <property type="term" value="F:DNA (cytosine-5-)-methyltransferase activity"/>
    <property type="evidence" value="ECO:0007669"/>
    <property type="project" value="UniProtKB-EC"/>
</dbReference>
<protein>
    <recommendedName>
        <fullName evidence="7">Cytosine-specific methyltransferase</fullName>
        <ecNumber evidence="7">2.1.1.37</ecNumber>
    </recommendedName>
</protein>
<dbReference type="NCBIfam" id="TIGR00675">
    <property type="entry name" value="dcm"/>
    <property type="match status" value="1"/>
</dbReference>
<evidence type="ECO:0000256" key="6">
    <source>
        <dbReference type="RuleBase" id="RU000416"/>
    </source>
</evidence>
<comment type="similarity">
    <text evidence="5 6">Belongs to the class I-like SAM-binding methyltransferase superfamily. C5-methyltransferase family.</text>
</comment>
<dbReference type="Proteomes" id="UP000811545">
    <property type="component" value="Unassembled WGS sequence"/>
</dbReference>
<gene>
    <name evidence="8" type="primary">hhaIM</name>
    <name evidence="8" type="ORF">DDT42_00455</name>
</gene>
<dbReference type="CDD" id="cd00315">
    <property type="entry name" value="Cyt_C5_DNA_methylase"/>
    <property type="match status" value="1"/>
</dbReference>
<feature type="active site" evidence="5">
    <location>
        <position position="71"/>
    </location>
</feature>
<evidence type="ECO:0000256" key="5">
    <source>
        <dbReference type="PROSITE-ProRule" id="PRU01016"/>
    </source>
</evidence>